<dbReference type="AlphaFoldDB" id="A0A0V1C451"/>
<dbReference type="EMBL" id="JYDR01004651">
    <property type="protein sequence ID" value="KRY43822.1"/>
    <property type="molecule type" value="Genomic_DNA"/>
</dbReference>
<comment type="caution">
    <text evidence="1">The sequence shown here is derived from an EMBL/GenBank/DDBJ whole genome shotgun (WGS) entry which is preliminary data.</text>
</comment>
<evidence type="ECO:0000313" key="1">
    <source>
        <dbReference type="EMBL" id="KRY43822.1"/>
    </source>
</evidence>
<name>A0A0V1C451_TRIPS</name>
<evidence type="ECO:0000313" key="2">
    <source>
        <dbReference type="Proteomes" id="UP000054632"/>
    </source>
</evidence>
<proteinExistence type="predicted"/>
<dbReference type="Proteomes" id="UP000054632">
    <property type="component" value="Unassembled WGS sequence"/>
</dbReference>
<gene>
    <name evidence="1" type="ORF">T4A_10373</name>
</gene>
<protein>
    <submittedName>
        <fullName evidence="1">Uncharacterized protein</fullName>
    </submittedName>
</protein>
<sequence length="42" mass="5055">MLYNNLIYFEQQVNQNAHAVRSANGIIRVLYPSYKLVYYQCR</sequence>
<accession>A0A0V1C451</accession>
<reference evidence="1 2" key="1">
    <citation type="submission" date="2015-01" db="EMBL/GenBank/DDBJ databases">
        <title>Evolution of Trichinella species and genotypes.</title>
        <authorList>
            <person name="Korhonen P.K."/>
            <person name="Edoardo P."/>
            <person name="Giuseppe L.R."/>
            <person name="Gasser R.B."/>
        </authorList>
    </citation>
    <scope>NUCLEOTIDE SEQUENCE [LARGE SCALE GENOMIC DNA]</scope>
    <source>
        <strain evidence="1">ISS13</strain>
    </source>
</reference>
<organism evidence="1 2">
    <name type="scientific">Trichinella pseudospiralis</name>
    <name type="common">Parasitic roundworm</name>
    <dbReference type="NCBI Taxonomy" id="6337"/>
    <lineage>
        <taxon>Eukaryota</taxon>
        <taxon>Metazoa</taxon>
        <taxon>Ecdysozoa</taxon>
        <taxon>Nematoda</taxon>
        <taxon>Enoplea</taxon>
        <taxon>Dorylaimia</taxon>
        <taxon>Trichinellida</taxon>
        <taxon>Trichinellidae</taxon>
        <taxon>Trichinella</taxon>
    </lineage>
</organism>